<dbReference type="InterPro" id="IPR050194">
    <property type="entry name" value="Glycosyltransferase_grp1"/>
</dbReference>
<organism evidence="2 3">
    <name type="scientific">Rhodopseudomonas palustris (strain DX-1)</name>
    <dbReference type="NCBI Taxonomy" id="652103"/>
    <lineage>
        <taxon>Bacteria</taxon>
        <taxon>Pseudomonadati</taxon>
        <taxon>Pseudomonadota</taxon>
        <taxon>Alphaproteobacteria</taxon>
        <taxon>Hyphomicrobiales</taxon>
        <taxon>Nitrobacteraceae</taxon>
        <taxon>Rhodopseudomonas</taxon>
    </lineage>
</organism>
<dbReference type="InterPro" id="IPR028098">
    <property type="entry name" value="Glyco_trans_4-like_N"/>
</dbReference>
<dbReference type="Pfam" id="PF13439">
    <property type="entry name" value="Glyco_transf_4"/>
    <property type="match status" value="1"/>
</dbReference>
<dbReference type="OrthoDB" id="9802525at2"/>
<dbReference type="KEGG" id="rpx:Rpdx1_3722"/>
<dbReference type="Pfam" id="PF13692">
    <property type="entry name" value="Glyco_trans_1_4"/>
    <property type="match status" value="1"/>
</dbReference>
<gene>
    <name evidence="2" type="ordered locus">Rpdx1_3722</name>
</gene>
<dbReference type="PANTHER" id="PTHR45947:SF3">
    <property type="entry name" value="SULFOQUINOVOSYL TRANSFERASE SQD2"/>
    <property type="match status" value="1"/>
</dbReference>
<dbReference type="BioCyc" id="RPAL652103:RPDX1_RS18355-MONOMER"/>
<reference evidence="2" key="1">
    <citation type="submission" date="2010-12" db="EMBL/GenBank/DDBJ databases">
        <title>Complete sequence of Rhodopseudomonas palustris DX-1.</title>
        <authorList>
            <consortium name="US DOE Joint Genome Institute"/>
            <person name="Lucas S."/>
            <person name="Copeland A."/>
            <person name="Lapidus A."/>
            <person name="Cheng J.-F."/>
            <person name="Goodwin L."/>
            <person name="Pitluck S."/>
            <person name="Misra M."/>
            <person name="Chertkov O."/>
            <person name="Detter J.C."/>
            <person name="Han C."/>
            <person name="Tapia R."/>
            <person name="Land M."/>
            <person name="Hauser L."/>
            <person name="Kyrpides N."/>
            <person name="Ivanova N."/>
            <person name="Ovchinnikova G."/>
            <person name="Logan B."/>
            <person name="Oda Y."/>
            <person name="Harwood C."/>
            <person name="Woyke T."/>
        </authorList>
    </citation>
    <scope>NUCLEOTIDE SEQUENCE [LARGE SCALE GENOMIC DNA]</scope>
    <source>
        <strain evidence="2">DX-1</strain>
    </source>
</reference>
<dbReference type="EMBL" id="CP002418">
    <property type="protein sequence ID" value="ADU45287.1"/>
    <property type="molecule type" value="Genomic_DNA"/>
</dbReference>
<dbReference type="HOGENOM" id="CLU_009583_2_0_5"/>
<feature type="domain" description="Glycosyltransferase subfamily 4-like N-terminal" evidence="1">
    <location>
        <begin position="14"/>
        <end position="165"/>
    </location>
</feature>
<dbReference type="SUPFAM" id="SSF53756">
    <property type="entry name" value="UDP-Glycosyltransferase/glycogen phosphorylase"/>
    <property type="match status" value="1"/>
</dbReference>
<keyword evidence="2" id="KW-0808">Transferase</keyword>
<accession>E6VFT6</accession>
<protein>
    <submittedName>
        <fullName evidence="2">Glycosyl transferase group 1</fullName>
    </submittedName>
</protein>
<dbReference type="AlphaFoldDB" id="E6VFT6"/>
<dbReference type="CDD" id="cd03814">
    <property type="entry name" value="GT4-like"/>
    <property type="match status" value="1"/>
</dbReference>
<sequence length="347" mass="38504">MRVLVATDAWRPQVNGVVRSLEYLASEAPSLRADIDFLTPSDFRTVPLPGYREIHVALASARRIERAIATMRPDSVHIATEGPIGWITRHVCRTRGYPFTTSYHTRFPEYLAARLPVPLKWGYAALRRFHNSGDGTMVGSPTLEQALKAHGFRNLMPWSRGVDTELFRPRNVRPLAFPEPVFLYVGRIAVEKNLDAFLGLDLPGSKVVVGDGPSRAVLQSRYPQAHFLGTRTGQALADVYASADVFVFPSLTDTFGMVLLEALACGLPIAAFPVMGPLDVLGKSGCGCLDPDLRRAALAALQVRREECRVHALTFTWRESAQQFLDNIRRAHRFAAKGPWPLRANAY</sequence>
<dbReference type="eggNOG" id="COG0438">
    <property type="taxonomic scope" value="Bacteria"/>
</dbReference>
<dbReference type="FunFam" id="3.40.50.2000:FF:000353">
    <property type="entry name" value="Glycosyl transferase"/>
    <property type="match status" value="1"/>
</dbReference>
<dbReference type="Proteomes" id="UP000001402">
    <property type="component" value="Chromosome"/>
</dbReference>
<proteinExistence type="predicted"/>
<dbReference type="STRING" id="652103.Rpdx1_3722"/>
<evidence type="ECO:0000313" key="2">
    <source>
        <dbReference type="EMBL" id="ADU45287.1"/>
    </source>
</evidence>
<dbReference type="PANTHER" id="PTHR45947">
    <property type="entry name" value="SULFOQUINOVOSYL TRANSFERASE SQD2"/>
    <property type="match status" value="1"/>
</dbReference>
<name>E6VFT6_RHOPX</name>
<dbReference type="GO" id="GO:0016757">
    <property type="term" value="F:glycosyltransferase activity"/>
    <property type="evidence" value="ECO:0007669"/>
    <property type="project" value="TreeGrafter"/>
</dbReference>
<evidence type="ECO:0000313" key="3">
    <source>
        <dbReference type="Proteomes" id="UP000001402"/>
    </source>
</evidence>
<dbReference type="Gene3D" id="3.40.50.2000">
    <property type="entry name" value="Glycogen Phosphorylase B"/>
    <property type="match status" value="2"/>
</dbReference>
<evidence type="ECO:0000259" key="1">
    <source>
        <dbReference type="Pfam" id="PF13439"/>
    </source>
</evidence>